<gene>
    <name evidence="3" type="ORF">METZ01_LOCUS263039</name>
</gene>
<name>A0A382JEY8_9ZZZZ</name>
<protein>
    <recommendedName>
        <fullName evidence="2">Gliding motility protein SprA N-terminal domain-containing protein</fullName>
    </recommendedName>
</protein>
<dbReference type="EMBL" id="UINC01073643">
    <property type="protein sequence ID" value="SVC10185.1"/>
    <property type="molecule type" value="Genomic_DNA"/>
</dbReference>
<keyword evidence="1" id="KW-0472">Membrane</keyword>
<feature type="domain" description="Gliding motility protein SprA N-terminal" evidence="2">
    <location>
        <begin position="63"/>
        <end position="258"/>
    </location>
</feature>
<dbReference type="AlphaFoldDB" id="A0A382JEY8"/>
<accession>A0A382JEY8</accession>
<feature type="transmembrane region" description="Helical" evidence="1">
    <location>
        <begin position="6"/>
        <end position="27"/>
    </location>
</feature>
<dbReference type="InterPro" id="IPR025684">
    <property type="entry name" value="SprA_N_dom"/>
</dbReference>
<reference evidence="3" key="1">
    <citation type="submission" date="2018-05" db="EMBL/GenBank/DDBJ databases">
        <authorList>
            <person name="Lanie J.A."/>
            <person name="Ng W.-L."/>
            <person name="Kazmierczak K.M."/>
            <person name="Andrzejewski T.M."/>
            <person name="Davidsen T.M."/>
            <person name="Wayne K.J."/>
            <person name="Tettelin H."/>
            <person name="Glass J.I."/>
            <person name="Rusch D."/>
            <person name="Podicherti R."/>
            <person name="Tsui H.-C.T."/>
            <person name="Winkler M.E."/>
        </authorList>
    </citation>
    <scope>NUCLEOTIDE SEQUENCE</scope>
</reference>
<dbReference type="InterPro" id="IPR026377">
    <property type="entry name" value="Cell_surface_SprA"/>
</dbReference>
<dbReference type="NCBIfam" id="TIGR04189">
    <property type="entry name" value="surface_SprA"/>
    <property type="match status" value="1"/>
</dbReference>
<proteinExistence type="predicted"/>
<organism evidence="3">
    <name type="scientific">marine metagenome</name>
    <dbReference type="NCBI Taxonomy" id="408172"/>
    <lineage>
        <taxon>unclassified sequences</taxon>
        <taxon>metagenomes</taxon>
        <taxon>ecological metagenomes</taxon>
    </lineage>
</organism>
<evidence type="ECO:0000259" key="2">
    <source>
        <dbReference type="Pfam" id="PF14349"/>
    </source>
</evidence>
<sequence>LNNRVLYISFILFIVLFPNILFAFFVVDSTETDTTLPFPFLGNQSGGLYMNNPNTFNTYVEYDPITNQYYKYQRIGSRNFGFPRIMSFQEYQEYELNNSNIKYWDLRTGERKVRENSVFGLPKLYIGGKAFDQIFGGNSVDIRPQGSAELIFSLRRNRLDNPSLPEEQRRTTSFDFVEKIQMNVIGKIGDKLKLTTNYNTESTFDFENQMKLEYTGSEDEIIKKIEVGNVSLPLNGTLITGSQSLFGMKAQLQFGRTTIT</sequence>
<evidence type="ECO:0000256" key="1">
    <source>
        <dbReference type="SAM" id="Phobius"/>
    </source>
</evidence>
<keyword evidence="1" id="KW-0812">Transmembrane</keyword>
<dbReference type="Pfam" id="PF14349">
    <property type="entry name" value="SprA_N"/>
    <property type="match status" value="1"/>
</dbReference>
<evidence type="ECO:0000313" key="3">
    <source>
        <dbReference type="EMBL" id="SVC10185.1"/>
    </source>
</evidence>
<keyword evidence="1" id="KW-1133">Transmembrane helix</keyword>
<feature type="non-terminal residue" evidence="3">
    <location>
        <position position="260"/>
    </location>
</feature>
<feature type="non-terminal residue" evidence="3">
    <location>
        <position position="1"/>
    </location>
</feature>